<evidence type="ECO:0000313" key="1">
    <source>
        <dbReference type="EMBL" id="GIY83630.1"/>
    </source>
</evidence>
<gene>
    <name evidence="1" type="ORF">CEXT_639161</name>
</gene>
<sequence length="71" mass="8766">MYRLSSKYYLRIPKTKFSRFYKWQRPRRYHFQLNEEDAGRRQTSLLKVLMEAKTIRTLLQDLGGLQEKRLN</sequence>
<reference evidence="1 2" key="1">
    <citation type="submission" date="2021-06" db="EMBL/GenBank/DDBJ databases">
        <title>Caerostris extrusa draft genome.</title>
        <authorList>
            <person name="Kono N."/>
            <person name="Arakawa K."/>
        </authorList>
    </citation>
    <scope>NUCLEOTIDE SEQUENCE [LARGE SCALE GENOMIC DNA]</scope>
</reference>
<evidence type="ECO:0000313" key="2">
    <source>
        <dbReference type="Proteomes" id="UP001054945"/>
    </source>
</evidence>
<accession>A0AAV4WNU8</accession>
<dbReference type="EMBL" id="BPLR01016405">
    <property type="protein sequence ID" value="GIY83630.1"/>
    <property type="molecule type" value="Genomic_DNA"/>
</dbReference>
<dbReference type="AlphaFoldDB" id="A0AAV4WNU8"/>
<dbReference type="Proteomes" id="UP001054945">
    <property type="component" value="Unassembled WGS sequence"/>
</dbReference>
<proteinExistence type="predicted"/>
<protein>
    <submittedName>
        <fullName evidence="1">Uncharacterized protein</fullName>
    </submittedName>
</protein>
<comment type="caution">
    <text evidence="1">The sequence shown here is derived from an EMBL/GenBank/DDBJ whole genome shotgun (WGS) entry which is preliminary data.</text>
</comment>
<organism evidence="1 2">
    <name type="scientific">Caerostris extrusa</name>
    <name type="common">Bark spider</name>
    <name type="synonym">Caerostris bankana</name>
    <dbReference type="NCBI Taxonomy" id="172846"/>
    <lineage>
        <taxon>Eukaryota</taxon>
        <taxon>Metazoa</taxon>
        <taxon>Ecdysozoa</taxon>
        <taxon>Arthropoda</taxon>
        <taxon>Chelicerata</taxon>
        <taxon>Arachnida</taxon>
        <taxon>Araneae</taxon>
        <taxon>Araneomorphae</taxon>
        <taxon>Entelegynae</taxon>
        <taxon>Araneoidea</taxon>
        <taxon>Araneidae</taxon>
        <taxon>Caerostris</taxon>
    </lineage>
</organism>
<name>A0AAV4WNU8_CAEEX</name>
<keyword evidence="2" id="KW-1185">Reference proteome</keyword>